<dbReference type="InterPro" id="IPR029021">
    <property type="entry name" value="Prot-tyrosine_phosphatase-like"/>
</dbReference>
<sequence>MTVTDLDVLPNLRDLGGLPLTEGRRTRAGVLYRSALPAPGDARPTTVEEWPARTVVDLRSPKEFATREHPLRSEKTAVHRISLLSDAEVAAPNQGDRLADVYLGILNNAGERLVDVLQVAATAPGPVLLHCAAGKDRTGVAVALLLRTAGVEPDDIVADYESTNQHMDAVVARITRFAPELGRAHPNDRDLRGAVPEAIEGVLARWDTHPGGMHAWLRAHGATDETIRLWIARFAG</sequence>
<evidence type="ECO:0000259" key="2">
    <source>
        <dbReference type="PROSITE" id="PS50056"/>
    </source>
</evidence>
<dbReference type="InterPro" id="IPR000387">
    <property type="entry name" value="Tyr_Pase_dom"/>
</dbReference>
<comment type="similarity">
    <text evidence="1">Belongs to the protein-tyrosine phosphatase family.</text>
</comment>
<dbReference type="InterPro" id="IPR016130">
    <property type="entry name" value="Tyr_Pase_AS"/>
</dbReference>
<dbReference type="RefSeq" id="WP_128638507.1">
    <property type="nucleotide sequence ID" value="NZ_CP008947.1"/>
</dbReference>
<proteinExistence type="inferred from homology"/>
<dbReference type="SUPFAM" id="SSF52799">
    <property type="entry name" value="(Phosphotyrosine protein) phosphatases II"/>
    <property type="match status" value="1"/>
</dbReference>
<reference evidence="3 4" key="1">
    <citation type="submission" date="2014-07" db="EMBL/GenBank/DDBJ databases">
        <title>Genome Sequence of Rhodococcus opacus Strain R7, a Biodegrader of Mono- and Polycyclic Aromatic Hydrocarbons.</title>
        <authorList>
            <person name="Di Gennaro P."/>
            <person name="Zampolli J."/>
            <person name="Presti I."/>
            <person name="Cappelletti M."/>
            <person name="D'Ursi P."/>
            <person name="Orro A."/>
            <person name="Mezzelani A."/>
            <person name="Milanesi L."/>
        </authorList>
    </citation>
    <scope>NUCLEOTIDE SEQUENCE [LARGE SCALE GENOMIC DNA]</scope>
    <source>
        <strain evidence="3 4">R7</strain>
    </source>
</reference>
<dbReference type="Proteomes" id="UP000028488">
    <property type="component" value="Chromosome"/>
</dbReference>
<feature type="domain" description="Tyrosine specific protein phosphatases" evidence="2">
    <location>
        <begin position="111"/>
        <end position="157"/>
    </location>
</feature>
<evidence type="ECO:0000313" key="3">
    <source>
        <dbReference type="EMBL" id="AII03613.1"/>
    </source>
</evidence>
<dbReference type="AlphaFoldDB" id="A0A076EEV9"/>
<evidence type="ECO:0000256" key="1">
    <source>
        <dbReference type="ARBA" id="ARBA00009580"/>
    </source>
</evidence>
<dbReference type="Pfam" id="PF13350">
    <property type="entry name" value="Y_phosphatase3"/>
    <property type="match status" value="1"/>
</dbReference>
<gene>
    <name evidence="3" type="ORF">EP51_02895</name>
</gene>
<accession>A0A076EEV9</accession>
<protein>
    <submittedName>
        <fullName evidence="3">Protein tyrosine phosphatase</fullName>
    </submittedName>
</protein>
<dbReference type="PANTHER" id="PTHR31126">
    <property type="entry name" value="TYROSINE-PROTEIN PHOSPHATASE"/>
    <property type="match status" value="1"/>
</dbReference>
<dbReference type="Gene3D" id="3.90.190.10">
    <property type="entry name" value="Protein tyrosine phosphatase superfamily"/>
    <property type="match status" value="1"/>
</dbReference>
<dbReference type="PANTHER" id="PTHR31126:SF1">
    <property type="entry name" value="TYROSINE SPECIFIC PROTEIN PHOSPHATASES DOMAIN-CONTAINING PROTEIN"/>
    <property type="match status" value="1"/>
</dbReference>
<evidence type="ECO:0000313" key="4">
    <source>
        <dbReference type="Proteomes" id="UP000028488"/>
    </source>
</evidence>
<organism evidence="3 4">
    <name type="scientific">Rhodococcus opacus</name>
    <name type="common">Nocardia opaca</name>
    <dbReference type="NCBI Taxonomy" id="37919"/>
    <lineage>
        <taxon>Bacteria</taxon>
        <taxon>Bacillati</taxon>
        <taxon>Actinomycetota</taxon>
        <taxon>Actinomycetes</taxon>
        <taxon>Mycobacteriales</taxon>
        <taxon>Nocardiaceae</taxon>
        <taxon>Rhodococcus</taxon>
    </lineage>
</organism>
<dbReference type="InterPro" id="IPR026893">
    <property type="entry name" value="Tyr/Ser_Pase_IphP-type"/>
</dbReference>
<dbReference type="eggNOG" id="COG2365">
    <property type="taxonomic scope" value="Bacteria"/>
</dbReference>
<dbReference type="GO" id="GO:0004721">
    <property type="term" value="F:phosphoprotein phosphatase activity"/>
    <property type="evidence" value="ECO:0007669"/>
    <property type="project" value="InterPro"/>
</dbReference>
<dbReference type="PROSITE" id="PS00383">
    <property type="entry name" value="TYR_PHOSPHATASE_1"/>
    <property type="match status" value="1"/>
</dbReference>
<dbReference type="PROSITE" id="PS50056">
    <property type="entry name" value="TYR_PHOSPHATASE_2"/>
    <property type="match status" value="1"/>
</dbReference>
<dbReference type="EMBL" id="CP008947">
    <property type="protein sequence ID" value="AII03613.1"/>
    <property type="molecule type" value="Genomic_DNA"/>
</dbReference>
<name>A0A076EEV9_RHOOP</name>